<dbReference type="InterPro" id="IPR029064">
    <property type="entry name" value="Ribosomal_eL30-like_sf"/>
</dbReference>
<dbReference type="SUPFAM" id="SSF75217">
    <property type="entry name" value="alpha/beta knot"/>
    <property type="match status" value="1"/>
</dbReference>
<evidence type="ECO:0000313" key="6">
    <source>
        <dbReference type="Proteomes" id="UP000003835"/>
    </source>
</evidence>
<evidence type="ECO:0000256" key="3">
    <source>
        <dbReference type="ARBA" id="ARBA00022679"/>
    </source>
</evidence>
<reference evidence="5 6" key="1">
    <citation type="submission" date="2008-07" db="EMBL/GenBank/DDBJ databases">
        <authorList>
            <person name="Tandeau de Marsac N."/>
            <person name="Ferriera S."/>
            <person name="Johnson J."/>
            <person name="Kravitz S."/>
            <person name="Beeson K."/>
            <person name="Sutton G."/>
            <person name="Rogers Y.-H."/>
            <person name="Friedman R."/>
            <person name="Frazier M."/>
            <person name="Venter J.C."/>
        </authorList>
    </citation>
    <scope>NUCLEOTIDE SEQUENCE [LARGE SCALE GENOMIC DNA]</scope>
    <source>
        <strain evidence="5 6">PCC 7420</strain>
    </source>
</reference>
<evidence type="ECO:0000259" key="4">
    <source>
        <dbReference type="SMART" id="SM00967"/>
    </source>
</evidence>
<dbReference type="InterPro" id="IPR029028">
    <property type="entry name" value="Alpha/beta_knot_MTases"/>
</dbReference>
<dbReference type="GO" id="GO:0006396">
    <property type="term" value="P:RNA processing"/>
    <property type="evidence" value="ECO:0007669"/>
    <property type="project" value="InterPro"/>
</dbReference>
<dbReference type="InterPro" id="IPR013123">
    <property type="entry name" value="SpoU_subst-bd"/>
</dbReference>
<dbReference type="InterPro" id="IPR001537">
    <property type="entry name" value="SpoU_MeTrfase"/>
</dbReference>
<dbReference type="Pfam" id="PF00588">
    <property type="entry name" value="SpoU_methylase"/>
    <property type="match status" value="1"/>
</dbReference>
<name>B4VP82_9CYAN</name>
<dbReference type="GO" id="GO:0003723">
    <property type="term" value="F:RNA binding"/>
    <property type="evidence" value="ECO:0007669"/>
    <property type="project" value="InterPro"/>
</dbReference>
<dbReference type="GO" id="GO:0005737">
    <property type="term" value="C:cytoplasm"/>
    <property type="evidence" value="ECO:0007669"/>
    <property type="project" value="UniProtKB-ARBA"/>
</dbReference>
<dbReference type="GO" id="GO:0032259">
    <property type="term" value="P:methylation"/>
    <property type="evidence" value="ECO:0007669"/>
    <property type="project" value="UniProtKB-KW"/>
</dbReference>
<dbReference type="Gene3D" id="3.40.1280.10">
    <property type="match status" value="1"/>
</dbReference>
<dbReference type="STRING" id="118168.MC7420_4737"/>
<feature type="domain" description="RNA 2-O ribose methyltransferase substrate binding" evidence="4">
    <location>
        <begin position="70"/>
        <end position="144"/>
    </location>
</feature>
<sequence>GLVDALDSGSSVRKNFRVQVPGSALKIVETRHGASLHTIEIMLTSTKNPLVKAIRKLHTAKGRREEQLLLLEGTHLLAEACAVNYPLVTLCCTPDWQQSHPQLWQDATPHCQRVELVSASVLKAMATTVQPDGVVVTAKSSFLAPPQIPCSLGLVLETLQDPGNLGTIIRTATAAGVDGLWLSPDSVDLENPKVLRASAGQWFRLPISANANLSQVVRQSQAQGVQVVATLPKAPLSYWEIDWRIPTLILLGNEAAGLSSELTVLADQAVQIPLGQDVESLNVAIAAALIVYEALRQRVGGTGNRL</sequence>
<dbReference type="eggNOG" id="COG0566">
    <property type="taxonomic scope" value="Bacteria"/>
</dbReference>
<dbReference type="AlphaFoldDB" id="B4VP82"/>
<evidence type="ECO:0000256" key="1">
    <source>
        <dbReference type="ARBA" id="ARBA00007228"/>
    </source>
</evidence>
<dbReference type="HOGENOM" id="CLU_907636_0_0_3"/>
<evidence type="ECO:0000256" key="2">
    <source>
        <dbReference type="ARBA" id="ARBA00022603"/>
    </source>
</evidence>
<dbReference type="InterPro" id="IPR053888">
    <property type="entry name" value="MRM3-like_sub_bind"/>
</dbReference>
<accession>B4VP82</accession>
<dbReference type="EMBL" id="DS989846">
    <property type="protein sequence ID" value="EDX76481.1"/>
    <property type="molecule type" value="Genomic_DNA"/>
</dbReference>
<dbReference type="Proteomes" id="UP000003835">
    <property type="component" value="Unassembled WGS sequence"/>
</dbReference>
<dbReference type="InterPro" id="IPR029026">
    <property type="entry name" value="tRNA_m1G_MTases_N"/>
</dbReference>
<comment type="similarity">
    <text evidence="1">Belongs to the class IV-like SAM-binding methyltransferase superfamily. RNA methyltransferase TrmH family.</text>
</comment>
<dbReference type="SUPFAM" id="SSF55315">
    <property type="entry name" value="L30e-like"/>
    <property type="match status" value="1"/>
</dbReference>
<feature type="non-terminal residue" evidence="5">
    <location>
        <position position="1"/>
    </location>
</feature>
<dbReference type="PANTHER" id="PTHR43191:SF2">
    <property type="entry name" value="RRNA METHYLTRANSFERASE 3, MITOCHONDRIAL"/>
    <property type="match status" value="1"/>
</dbReference>
<dbReference type="CDD" id="cd18095">
    <property type="entry name" value="SpoU-like_rRNA-MTase"/>
    <property type="match status" value="1"/>
</dbReference>
<keyword evidence="2 5" id="KW-0489">Methyltransferase</keyword>
<evidence type="ECO:0000313" key="5">
    <source>
        <dbReference type="EMBL" id="EDX76481.1"/>
    </source>
</evidence>
<dbReference type="GO" id="GO:0008173">
    <property type="term" value="F:RNA methyltransferase activity"/>
    <property type="evidence" value="ECO:0007669"/>
    <property type="project" value="InterPro"/>
</dbReference>
<organism evidence="5 6">
    <name type="scientific">Coleofasciculus chthonoplastes PCC 7420</name>
    <dbReference type="NCBI Taxonomy" id="118168"/>
    <lineage>
        <taxon>Bacteria</taxon>
        <taxon>Bacillati</taxon>
        <taxon>Cyanobacteriota</taxon>
        <taxon>Cyanophyceae</taxon>
        <taxon>Coleofasciculales</taxon>
        <taxon>Coleofasciculaceae</taxon>
        <taxon>Coleofasciculus</taxon>
    </lineage>
</organism>
<dbReference type="SMART" id="SM00967">
    <property type="entry name" value="SpoU_sub_bind"/>
    <property type="match status" value="1"/>
</dbReference>
<dbReference type="Pfam" id="PF22435">
    <property type="entry name" value="MRM3-like_sub_bind"/>
    <property type="match status" value="1"/>
</dbReference>
<keyword evidence="3 5" id="KW-0808">Transferase</keyword>
<gene>
    <name evidence="5" type="ORF">MC7420_4737</name>
</gene>
<dbReference type="Gene3D" id="3.30.1330.30">
    <property type="match status" value="1"/>
</dbReference>
<protein>
    <submittedName>
        <fullName evidence="5">RNA methyltransferase, TrmH family</fullName>
    </submittedName>
</protein>
<proteinExistence type="inferred from homology"/>
<dbReference type="InterPro" id="IPR051259">
    <property type="entry name" value="rRNA_Methyltransferase"/>
</dbReference>
<dbReference type="PANTHER" id="PTHR43191">
    <property type="entry name" value="RRNA METHYLTRANSFERASE 3"/>
    <property type="match status" value="1"/>
</dbReference>
<keyword evidence="6" id="KW-1185">Reference proteome</keyword>